<reference evidence="6" key="1">
    <citation type="journal article" date="2023" name="Mol. Phylogenet. Evol.">
        <title>Genome-scale phylogeny and comparative genomics of the fungal order Sordariales.</title>
        <authorList>
            <person name="Hensen N."/>
            <person name="Bonometti L."/>
            <person name="Westerberg I."/>
            <person name="Brannstrom I.O."/>
            <person name="Guillou S."/>
            <person name="Cros-Aarteil S."/>
            <person name="Calhoun S."/>
            <person name="Haridas S."/>
            <person name="Kuo A."/>
            <person name="Mondo S."/>
            <person name="Pangilinan J."/>
            <person name="Riley R."/>
            <person name="LaButti K."/>
            <person name="Andreopoulos B."/>
            <person name="Lipzen A."/>
            <person name="Chen C."/>
            <person name="Yan M."/>
            <person name="Daum C."/>
            <person name="Ng V."/>
            <person name="Clum A."/>
            <person name="Steindorff A."/>
            <person name="Ohm R.A."/>
            <person name="Martin F."/>
            <person name="Silar P."/>
            <person name="Natvig D.O."/>
            <person name="Lalanne C."/>
            <person name="Gautier V."/>
            <person name="Ament-Velasquez S.L."/>
            <person name="Kruys A."/>
            <person name="Hutchinson M.I."/>
            <person name="Powell A.J."/>
            <person name="Barry K."/>
            <person name="Miller A.N."/>
            <person name="Grigoriev I.V."/>
            <person name="Debuchy R."/>
            <person name="Gladieux P."/>
            <person name="Hiltunen Thoren M."/>
            <person name="Johannesson H."/>
        </authorList>
    </citation>
    <scope>NUCLEOTIDE SEQUENCE</scope>
    <source>
        <strain evidence="6">CBS 538.74</strain>
    </source>
</reference>
<feature type="compositionally biased region" description="Low complexity" evidence="4">
    <location>
        <begin position="856"/>
        <end position="867"/>
    </location>
</feature>
<gene>
    <name evidence="6" type="ORF">C8A00DRAFT_19050</name>
</gene>
<feature type="compositionally biased region" description="Low complexity" evidence="4">
    <location>
        <begin position="1298"/>
        <end position="1321"/>
    </location>
</feature>
<dbReference type="InterPro" id="IPR000253">
    <property type="entry name" value="FHA_dom"/>
</dbReference>
<evidence type="ECO:0000256" key="4">
    <source>
        <dbReference type="SAM" id="MobiDB-lite"/>
    </source>
</evidence>
<name>A0AAN6VD86_9PEZI</name>
<feature type="compositionally biased region" description="Low complexity" evidence="4">
    <location>
        <begin position="1200"/>
        <end position="1212"/>
    </location>
</feature>
<feature type="compositionally biased region" description="Polar residues" evidence="4">
    <location>
        <begin position="1383"/>
        <end position="1396"/>
    </location>
</feature>
<feature type="region of interest" description="Disordered" evidence="4">
    <location>
        <begin position="250"/>
        <end position="333"/>
    </location>
</feature>
<feature type="region of interest" description="Disordered" evidence="4">
    <location>
        <begin position="1120"/>
        <end position="1140"/>
    </location>
</feature>
<protein>
    <recommendedName>
        <fullName evidence="5">Fork-head domain-containing protein</fullName>
    </recommendedName>
</protein>
<dbReference type="Proteomes" id="UP001302745">
    <property type="component" value="Unassembled WGS sequence"/>
</dbReference>
<evidence type="ECO:0000313" key="6">
    <source>
        <dbReference type="EMBL" id="KAK4149232.1"/>
    </source>
</evidence>
<feature type="compositionally biased region" description="Basic and acidic residues" evidence="4">
    <location>
        <begin position="584"/>
        <end position="600"/>
    </location>
</feature>
<dbReference type="GO" id="GO:0003700">
    <property type="term" value="F:DNA-binding transcription factor activity"/>
    <property type="evidence" value="ECO:0007669"/>
    <property type="project" value="InterPro"/>
</dbReference>
<reference evidence="6" key="2">
    <citation type="submission" date="2023-05" db="EMBL/GenBank/DDBJ databases">
        <authorList>
            <consortium name="Lawrence Berkeley National Laboratory"/>
            <person name="Steindorff A."/>
            <person name="Hensen N."/>
            <person name="Bonometti L."/>
            <person name="Westerberg I."/>
            <person name="Brannstrom I.O."/>
            <person name="Guillou S."/>
            <person name="Cros-Aarteil S."/>
            <person name="Calhoun S."/>
            <person name="Haridas S."/>
            <person name="Kuo A."/>
            <person name="Mondo S."/>
            <person name="Pangilinan J."/>
            <person name="Riley R."/>
            <person name="Labutti K."/>
            <person name="Andreopoulos B."/>
            <person name="Lipzen A."/>
            <person name="Chen C."/>
            <person name="Yanf M."/>
            <person name="Daum C."/>
            <person name="Ng V."/>
            <person name="Clum A."/>
            <person name="Ohm R."/>
            <person name="Martin F."/>
            <person name="Silar P."/>
            <person name="Natvig D."/>
            <person name="Lalanne C."/>
            <person name="Gautier V."/>
            <person name="Ament-Velasquez S.L."/>
            <person name="Kruys A."/>
            <person name="Hutchinson M.I."/>
            <person name="Powell A.J."/>
            <person name="Barry K."/>
            <person name="Miller A.N."/>
            <person name="Grigoriev I.V."/>
            <person name="Debuchy R."/>
            <person name="Gladieux P."/>
            <person name="Thoren M.H."/>
            <person name="Johannesson H."/>
        </authorList>
    </citation>
    <scope>NUCLEOTIDE SEQUENCE</scope>
    <source>
        <strain evidence="6">CBS 538.74</strain>
    </source>
</reference>
<feature type="compositionally biased region" description="Basic and acidic residues" evidence="4">
    <location>
        <begin position="250"/>
        <end position="273"/>
    </location>
</feature>
<feature type="compositionally biased region" description="Low complexity" evidence="4">
    <location>
        <begin position="1260"/>
        <end position="1287"/>
    </location>
</feature>
<feature type="compositionally biased region" description="Polar residues" evidence="4">
    <location>
        <begin position="1418"/>
        <end position="1428"/>
    </location>
</feature>
<dbReference type="GO" id="GO:0060962">
    <property type="term" value="P:regulation of ribosomal protein gene transcription by RNA polymerase II"/>
    <property type="evidence" value="ECO:0007669"/>
    <property type="project" value="InterPro"/>
</dbReference>
<dbReference type="Gene3D" id="2.60.200.20">
    <property type="match status" value="1"/>
</dbReference>
<feature type="compositionally biased region" description="Low complexity" evidence="4">
    <location>
        <begin position="1492"/>
        <end position="1513"/>
    </location>
</feature>
<feature type="compositionally biased region" description="Basic residues" evidence="4">
    <location>
        <begin position="614"/>
        <end position="623"/>
    </location>
</feature>
<dbReference type="CDD" id="cd00059">
    <property type="entry name" value="FH_FOX"/>
    <property type="match status" value="1"/>
</dbReference>
<evidence type="ECO:0000313" key="7">
    <source>
        <dbReference type="Proteomes" id="UP001302745"/>
    </source>
</evidence>
<dbReference type="InterPro" id="IPR045178">
    <property type="entry name" value="Fhl1/FHA1"/>
</dbReference>
<evidence type="ECO:0000256" key="2">
    <source>
        <dbReference type="ARBA" id="ARBA00023242"/>
    </source>
</evidence>
<dbReference type="SUPFAM" id="SSF46785">
    <property type="entry name" value="Winged helix' DNA-binding domain"/>
    <property type="match status" value="1"/>
</dbReference>
<dbReference type="PROSITE" id="PS50039">
    <property type="entry name" value="FORK_HEAD_3"/>
    <property type="match status" value="1"/>
</dbReference>
<feature type="compositionally biased region" description="Basic and acidic residues" evidence="4">
    <location>
        <begin position="62"/>
        <end position="78"/>
    </location>
</feature>
<feature type="domain" description="Fork-head" evidence="5">
    <location>
        <begin position="685"/>
        <end position="758"/>
    </location>
</feature>
<feature type="compositionally biased region" description="Low complexity" evidence="4">
    <location>
        <begin position="928"/>
        <end position="946"/>
    </location>
</feature>
<feature type="compositionally biased region" description="Pro residues" evidence="4">
    <location>
        <begin position="1459"/>
        <end position="1469"/>
    </location>
</feature>
<feature type="compositionally biased region" description="Polar residues" evidence="4">
    <location>
        <begin position="1167"/>
        <end position="1181"/>
    </location>
</feature>
<feature type="compositionally biased region" description="Basic and acidic residues" evidence="4">
    <location>
        <begin position="472"/>
        <end position="500"/>
    </location>
</feature>
<feature type="compositionally biased region" description="Acidic residues" evidence="4">
    <location>
        <begin position="513"/>
        <end position="545"/>
    </location>
</feature>
<dbReference type="PANTHER" id="PTHR21712:SF29">
    <property type="entry name" value="PRE-RRNA-PROCESSING PROTEIN FHL1"/>
    <property type="match status" value="1"/>
</dbReference>
<dbReference type="SUPFAM" id="SSF49879">
    <property type="entry name" value="SMAD/FHA domain"/>
    <property type="match status" value="1"/>
</dbReference>
<feature type="compositionally biased region" description="Low complexity" evidence="4">
    <location>
        <begin position="321"/>
        <end position="331"/>
    </location>
</feature>
<evidence type="ECO:0000256" key="1">
    <source>
        <dbReference type="ARBA" id="ARBA00023125"/>
    </source>
</evidence>
<keyword evidence="2 3" id="KW-0539">Nucleus</keyword>
<feature type="compositionally biased region" description="Low complexity" evidence="4">
    <location>
        <begin position="1329"/>
        <end position="1343"/>
    </location>
</feature>
<feature type="region of interest" description="Disordered" evidence="4">
    <location>
        <begin position="1167"/>
        <end position="1513"/>
    </location>
</feature>
<dbReference type="Pfam" id="PF00250">
    <property type="entry name" value="Forkhead"/>
    <property type="match status" value="1"/>
</dbReference>
<feature type="region of interest" description="Disordered" evidence="4">
    <location>
        <begin position="1"/>
        <end position="119"/>
    </location>
</feature>
<dbReference type="PRINTS" id="PR00053">
    <property type="entry name" value="FORKHEAD"/>
</dbReference>
<dbReference type="EMBL" id="MU857184">
    <property type="protein sequence ID" value="KAK4149232.1"/>
    <property type="molecule type" value="Genomic_DNA"/>
</dbReference>
<feature type="compositionally biased region" description="Low complexity" evidence="4">
    <location>
        <begin position="1448"/>
        <end position="1458"/>
    </location>
</feature>
<proteinExistence type="predicted"/>
<dbReference type="GO" id="GO:0005634">
    <property type="term" value="C:nucleus"/>
    <property type="evidence" value="ECO:0007669"/>
    <property type="project" value="UniProtKB-SubCell"/>
</dbReference>
<evidence type="ECO:0000256" key="3">
    <source>
        <dbReference type="PROSITE-ProRule" id="PRU00089"/>
    </source>
</evidence>
<dbReference type="GO" id="GO:0043565">
    <property type="term" value="F:sequence-specific DNA binding"/>
    <property type="evidence" value="ECO:0007669"/>
    <property type="project" value="InterPro"/>
</dbReference>
<sequence>MTSSVPDGDGAGCESPAPPAFSPLTDPADPGNREPSVGVPITDPDAADDAAHASHRSARTPAADHHDDTAANRADAESQSRINGDQNAAHLHLHSHSHSHSQTEPATPATPATPAPRQPHIMDGAIAMALDLPMHAPMDYTTSSGLDFYSPYHAQQPSSAQLLMTLAQLSAASQSQMVALPPPTVRPSQVSLPHPQSMPDASDALMRDAPNAANHHPPADSPLESFARIEFADSVFQMTTYAVIIGRDQRALDQARRDERRQDDYQRRVRENEQMGLPAPSPPTQDRGKFSKSYVSEEGGMLGPESDGDDNPRPSKRRKMSGGAASGSGDSHQVEPVAAELLSLEDKNPTLNRQYVSHTPGAAAVNLSALRPSPYYVPFIGIHSPGPSIASRTKAISREHLKIEFNQKEGVFEAIPLHKNGFFCEDVHYKDEKVVLRSGDRLQIKDVDFVFIVNGVPRGKTGAEDGIDEDGVSSRRYSEGGKEMSFDFENSHDPERRSTSPEEVPAMAAKEDSDSELSDPADDLPDAELEETPEQEVMETIEQDPEAPPTIKPETSSLDLLADLAPIMPKKRGPGRPPKNGIMSKREERLRKKAALELAKKNMPQPPPGEPPIKRKVGRPRKHPLPENAPDRPEKRKYKPRKSKNGEEGEVSDVEKTIKERRREKPKTPPLELNRENYTEEQLQKPPKNYGMLIDEVLTAAPDGLTLKQIYKRIQTKYPFYYFTVDTKGWESSVRHNLIGNDAFKKNEETHLWSRVPGIDIDAGKKRTKATSPDQANTSMHTFGQHYATSATPTPQMFHAETGLQQGYRSGSVPQRTGYGPGHGQVALGQHAQLQLNAQAVGAATQQAPRQNYPDPAQAQGAAPTAGYGNQAAAHPPQGNAQATAYSSPYASRPPPATTAQPGGALPQGAARQGLPHNHVPSPVNGLPRAGPSSAHAAAPPVGARPTQPATNGNALVLKLAVAPELIRHVTNFKTTVTEQLSKRTSAAEAVAMSVINRGLGLSAESTVPEEEGLEKIVLGVFESSRKNLGANQSLHPGLLQALGNFKNNMIKTLEPKMGKLNAERLILSAVDRVLGFSDRSTMPGPESDRKQYDEAESVLISAIQRVVTEHQRTLAVAAASASAPQPASRPAPPSSTVAATAGFTPVSAKGHAPVSGAPVPGAYSTTAPLNSGTTSATPTPVSAYAATGSARPPVPAPSAPATKSATPTAPAQQVPRPTTNPAQISAAPTSQPRVQAPVSNAAQGSVQAPGQYSGARAGAQPQSPAHAVAQAQAQAAAQSAAAQRPTQPQPPAPAPVPSTAQAPGPPASLATPPAAATAQARVQEPLISQPQAPAQAPASAPSQLPPGVPVPEMSLTPGKSQARTSTPGPIPGTCTAPAPILGQTQAAAGPATSQMPAPKPNQAAPVAAPPAPTTTASQEKVSPTAPSASPDKISAPLPTSQAPSHSPAMPVTSAAAPAPAPAPAPAQPTPRTQTTTPAAATSQPPAPPAPMANMATASATTTTPAAAATVAR</sequence>
<dbReference type="InterPro" id="IPR036390">
    <property type="entry name" value="WH_DNA-bd_sf"/>
</dbReference>
<dbReference type="PANTHER" id="PTHR21712">
    <property type="entry name" value="PRE-RRNA-PROCESSING PROTEIN FHL1"/>
    <property type="match status" value="1"/>
</dbReference>
<evidence type="ECO:0000259" key="5">
    <source>
        <dbReference type="PROSITE" id="PS50039"/>
    </source>
</evidence>
<feature type="compositionally biased region" description="Basic and acidic residues" evidence="4">
    <location>
        <begin position="653"/>
        <end position="674"/>
    </location>
</feature>
<organism evidence="6 7">
    <name type="scientific">Chaetomidium leptoderma</name>
    <dbReference type="NCBI Taxonomy" id="669021"/>
    <lineage>
        <taxon>Eukaryota</taxon>
        <taxon>Fungi</taxon>
        <taxon>Dikarya</taxon>
        <taxon>Ascomycota</taxon>
        <taxon>Pezizomycotina</taxon>
        <taxon>Sordariomycetes</taxon>
        <taxon>Sordariomycetidae</taxon>
        <taxon>Sordariales</taxon>
        <taxon>Chaetomiaceae</taxon>
        <taxon>Chaetomidium</taxon>
    </lineage>
</organism>
<dbReference type="Gene3D" id="1.10.10.10">
    <property type="entry name" value="Winged helix-like DNA-binding domain superfamily/Winged helix DNA-binding domain"/>
    <property type="match status" value="1"/>
</dbReference>
<dbReference type="Pfam" id="PF00498">
    <property type="entry name" value="FHA"/>
    <property type="match status" value="1"/>
</dbReference>
<keyword evidence="1 3" id="KW-0238">DNA-binding</keyword>
<dbReference type="InterPro" id="IPR008984">
    <property type="entry name" value="SMAD_FHA_dom_sf"/>
</dbReference>
<feature type="compositionally biased region" description="Low complexity" evidence="4">
    <location>
        <begin position="1470"/>
        <end position="1484"/>
    </location>
</feature>
<feature type="compositionally biased region" description="Pro residues" evidence="4">
    <location>
        <begin position="1288"/>
        <end position="1297"/>
    </location>
</feature>
<feature type="region of interest" description="Disordered" evidence="4">
    <location>
        <begin position="841"/>
        <end position="950"/>
    </location>
</feature>
<feature type="DNA-binding region" description="Fork-head" evidence="3">
    <location>
        <begin position="685"/>
        <end position="758"/>
    </location>
</feature>
<dbReference type="InterPro" id="IPR036388">
    <property type="entry name" value="WH-like_DNA-bd_sf"/>
</dbReference>
<feature type="compositionally biased region" description="Polar residues" evidence="4">
    <location>
        <begin position="1358"/>
        <end position="1368"/>
    </location>
</feature>
<feature type="compositionally biased region" description="Low complexity" evidence="4">
    <location>
        <begin position="898"/>
        <end position="915"/>
    </location>
</feature>
<feature type="region of interest" description="Disordered" evidence="4">
    <location>
        <begin position="460"/>
        <end position="674"/>
    </location>
</feature>
<dbReference type="SMART" id="SM00339">
    <property type="entry name" value="FH"/>
    <property type="match status" value="1"/>
</dbReference>
<keyword evidence="7" id="KW-1185">Reference proteome</keyword>
<feature type="compositionally biased region" description="Polar residues" evidence="4">
    <location>
        <begin position="841"/>
        <end position="850"/>
    </location>
</feature>
<feature type="compositionally biased region" description="Polar residues" evidence="4">
    <location>
        <begin position="1216"/>
        <end position="1251"/>
    </location>
</feature>
<comment type="caution">
    <text evidence="6">The sequence shown here is derived from an EMBL/GenBank/DDBJ whole genome shotgun (WGS) entry which is preliminary data.</text>
</comment>
<dbReference type="InterPro" id="IPR001766">
    <property type="entry name" value="Fork_head_dom"/>
</dbReference>
<accession>A0AAN6VD86</accession>
<comment type="subcellular location">
    <subcellularLocation>
        <location evidence="3">Nucleus</location>
    </subcellularLocation>
</comment>
<feature type="region of interest" description="Disordered" evidence="4">
    <location>
        <begin position="182"/>
        <end position="221"/>
    </location>
</feature>